<evidence type="ECO:0000313" key="4">
    <source>
        <dbReference type="EMBL" id="NDU42072.1"/>
    </source>
</evidence>
<evidence type="ECO:0000256" key="1">
    <source>
        <dbReference type="ARBA" id="ARBA00022884"/>
    </source>
</evidence>
<sequence>MEQPKQEEEATLTPVQIWRKERKKDKERKDKERKERALFQAAFEARMKAERDEIFSFPVFQQGRILPFKYRLHQDLIAAIISNRAKAGKLTRGGKKDVIEAVTRRLKKYCAAEEYKLAAVIEQKRYDLNANVVGKISEKDMYGFVAFVKMIKAKKRAYWKAKKERENG</sequence>
<name>A0A845U372_9PROT</name>
<organism evidence="4">
    <name type="scientific">Acidithiobacillus ferrianus</name>
    <dbReference type="NCBI Taxonomy" id="2678518"/>
    <lineage>
        <taxon>Bacteria</taxon>
        <taxon>Pseudomonadati</taxon>
        <taxon>Pseudomonadota</taxon>
        <taxon>Acidithiobacillia</taxon>
        <taxon>Acidithiobacillales</taxon>
        <taxon>Acidithiobacillaceae</taxon>
        <taxon>Acidithiobacillus</taxon>
    </lineage>
</organism>
<evidence type="ECO:0000259" key="3">
    <source>
        <dbReference type="Pfam" id="PF04352"/>
    </source>
</evidence>
<dbReference type="RefSeq" id="WP_163097253.1">
    <property type="nucleotide sequence ID" value="NZ_CP127523.1"/>
</dbReference>
<reference evidence="4" key="1">
    <citation type="submission" date="2019-11" db="EMBL/GenBank/DDBJ databases">
        <title>Acidithiobacillus ferrianus sp. nov.: a facultatively anaerobic and extremely acidophilic chemolithoautotroph.</title>
        <authorList>
            <person name="Norris P.R."/>
            <person name="Falagan C."/>
            <person name="Moya-Beltran A."/>
            <person name="Castro M."/>
            <person name="Quatrini R."/>
            <person name="Johnson D.B."/>
        </authorList>
    </citation>
    <scope>NUCLEOTIDE SEQUENCE [LARGE SCALE GENOMIC DNA]</scope>
    <source>
        <strain evidence="4">MG</strain>
    </source>
</reference>
<dbReference type="Gene3D" id="1.10.1710.10">
    <property type="entry name" value="ProQ/FinO domain"/>
    <property type="match status" value="1"/>
</dbReference>
<dbReference type="InterPro" id="IPR016103">
    <property type="entry name" value="ProQ/FinO"/>
</dbReference>
<feature type="region of interest" description="Disordered" evidence="2">
    <location>
        <begin position="1"/>
        <end position="33"/>
    </location>
</feature>
<dbReference type="AlphaFoldDB" id="A0A845U372"/>
<dbReference type="SUPFAM" id="SSF48657">
    <property type="entry name" value="FinO-like"/>
    <property type="match status" value="1"/>
</dbReference>
<dbReference type="EMBL" id="WNJL01000023">
    <property type="protein sequence ID" value="NDU42072.1"/>
    <property type="molecule type" value="Genomic_DNA"/>
</dbReference>
<keyword evidence="1" id="KW-0694">RNA-binding</keyword>
<gene>
    <name evidence="4" type="ORF">GL267_05250</name>
</gene>
<accession>A0A845U372</accession>
<dbReference type="Pfam" id="PF04352">
    <property type="entry name" value="ProQ"/>
    <property type="match status" value="1"/>
</dbReference>
<proteinExistence type="predicted"/>
<feature type="domain" description="ProQ/FinO" evidence="3">
    <location>
        <begin position="56"/>
        <end position="157"/>
    </location>
</feature>
<protein>
    <recommendedName>
        <fullName evidence="3">ProQ/FinO domain-containing protein</fullName>
    </recommendedName>
</protein>
<evidence type="ECO:0000256" key="2">
    <source>
        <dbReference type="SAM" id="MobiDB-lite"/>
    </source>
</evidence>
<dbReference type="InterPro" id="IPR036442">
    <property type="entry name" value="ProQ/FinO_sf"/>
</dbReference>
<dbReference type="GO" id="GO:0003723">
    <property type="term" value="F:RNA binding"/>
    <property type="evidence" value="ECO:0007669"/>
    <property type="project" value="UniProtKB-KW"/>
</dbReference>
<comment type="caution">
    <text evidence="4">The sequence shown here is derived from an EMBL/GenBank/DDBJ whole genome shotgun (WGS) entry which is preliminary data.</text>
</comment>